<reference evidence="1 2" key="1">
    <citation type="submission" date="2024-09" db="EMBL/GenBank/DDBJ databases">
        <authorList>
            <person name="Lee S.D."/>
        </authorList>
    </citation>
    <scope>NUCLEOTIDE SEQUENCE [LARGE SCALE GENOMIC DNA]</scope>
    <source>
        <strain evidence="1 2">N8-3</strain>
    </source>
</reference>
<proteinExistence type="predicted"/>
<gene>
    <name evidence="1" type="ORF">ACEZDE_05530</name>
</gene>
<sequence>MTEVTGRYLIPAIKKLPGLVSYYAGVAPDGSVVHVSVWESDEHARQMSRLKEIIVDARQDAERAGVTLTPIVNHPVEWTV</sequence>
<evidence type="ECO:0000313" key="2">
    <source>
        <dbReference type="Proteomes" id="UP001592531"/>
    </source>
</evidence>
<dbReference type="EMBL" id="JBHFAB010000003">
    <property type="protein sequence ID" value="MFC1416099.1"/>
    <property type="molecule type" value="Genomic_DNA"/>
</dbReference>
<evidence type="ECO:0000313" key="1">
    <source>
        <dbReference type="EMBL" id="MFC1416099.1"/>
    </source>
</evidence>
<evidence type="ECO:0008006" key="3">
    <source>
        <dbReference type="Google" id="ProtNLM"/>
    </source>
</evidence>
<comment type="caution">
    <text evidence="1">The sequence shown here is derived from an EMBL/GenBank/DDBJ whole genome shotgun (WGS) entry which is preliminary data.</text>
</comment>
<accession>A0ABV6VQS0</accession>
<dbReference type="Proteomes" id="UP001592531">
    <property type="component" value="Unassembled WGS sequence"/>
</dbReference>
<keyword evidence="2" id="KW-1185">Reference proteome</keyword>
<dbReference type="InterPro" id="IPR011008">
    <property type="entry name" value="Dimeric_a/b-barrel"/>
</dbReference>
<protein>
    <recommendedName>
        <fullName evidence="3">ABM domain-containing protein</fullName>
    </recommendedName>
</protein>
<organism evidence="1 2">
    <name type="scientific">Streptacidiphilus cavernicola</name>
    <dbReference type="NCBI Taxonomy" id="3342716"/>
    <lineage>
        <taxon>Bacteria</taxon>
        <taxon>Bacillati</taxon>
        <taxon>Actinomycetota</taxon>
        <taxon>Actinomycetes</taxon>
        <taxon>Kitasatosporales</taxon>
        <taxon>Streptomycetaceae</taxon>
        <taxon>Streptacidiphilus</taxon>
    </lineage>
</organism>
<dbReference type="SUPFAM" id="SSF54909">
    <property type="entry name" value="Dimeric alpha+beta barrel"/>
    <property type="match status" value="1"/>
</dbReference>
<name>A0ABV6VQS0_9ACTN</name>